<feature type="region of interest" description="Disordered" evidence="1">
    <location>
        <begin position="127"/>
        <end position="188"/>
    </location>
</feature>
<comment type="caution">
    <text evidence="2">The sequence shown here is derived from an EMBL/GenBank/DDBJ whole genome shotgun (WGS) entry which is preliminary data.</text>
</comment>
<reference evidence="2 3" key="1">
    <citation type="submission" date="2024-01" db="EMBL/GenBank/DDBJ databases">
        <title>Genome assemblies of Stephania.</title>
        <authorList>
            <person name="Yang L."/>
        </authorList>
    </citation>
    <scope>NUCLEOTIDE SEQUENCE [LARGE SCALE GENOMIC DNA]</scope>
    <source>
        <strain evidence="2">JXDWG</strain>
        <tissue evidence="2">Leaf</tissue>
    </source>
</reference>
<evidence type="ECO:0000313" key="2">
    <source>
        <dbReference type="EMBL" id="KAK9094848.1"/>
    </source>
</evidence>
<sequence>MIVVRPVGPPAMVVSGEPPTLAVIIELKTLGVGNIYTYNKQVIDLIMSKSPDSASTFVSDEHRGALWRESLIVVDTCFGGFVMLAQIILLGLSRAWLLEKLPLKLMNLYYYLPNIFGLERVPYRGGKKAGTDGNEYRNPLITSEESREATGEYEEKERESSERQAPHEREREQREADSGEHEERNRER</sequence>
<accession>A0AAP0EQH7</accession>
<evidence type="ECO:0000313" key="3">
    <source>
        <dbReference type="Proteomes" id="UP001419268"/>
    </source>
</evidence>
<protein>
    <submittedName>
        <fullName evidence="2">Uncharacterized protein</fullName>
    </submittedName>
</protein>
<gene>
    <name evidence="2" type="ORF">Scep_026317</name>
</gene>
<name>A0AAP0EQH7_9MAGN</name>
<dbReference type="Proteomes" id="UP001419268">
    <property type="component" value="Unassembled WGS sequence"/>
</dbReference>
<proteinExistence type="predicted"/>
<dbReference type="AlphaFoldDB" id="A0AAP0EQH7"/>
<dbReference type="EMBL" id="JBBNAG010000011">
    <property type="protein sequence ID" value="KAK9094848.1"/>
    <property type="molecule type" value="Genomic_DNA"/>
</dbReference>
<keyword evidence="3" id="KW-1185">Reference proteome</keyword>
<organism evidence="2 3">
    <name type="scientific">Stephania cephalantha</name>
    <dbReference type="NCBI Taxonomy" id="152367"/>
    <lineage>
        <taxon>Eukaryota</taxon>
        <taxon>Viridiplantae</taxon>
        <taxon>Streptophyta</taxon>
        <taxon>Embryophyta</taxon>
        <taxon>Tracheophyta</taxon>
        <taxon>Spermatophyta</taxon>
        <taxon>Magnoliopsida</taxon>
        <taxon>Ranunculales</taxon>
        <taxon>Menispermaceae</taxon>
        <taxon>Menispermoideae</taxon>
        <taxon>Cissampelideae</taxon>
        <taxon>Stephania</taxon>
    </lineage>
</organism>
<feature type="compositionally biased region" description="Basic and acidic residues" evidence="1">
    <location>
        <begin position="144"/>
        <end position="188"/>
    </location>
</feature>
<evidence type="ECO:0000256" key="1">
    <source>
        <dbReference type="SAM" id="MobiDB-lite"/>
    </source>
</evidence>